<dbReference type="Proteomes" id="UP001249851">
    <property type="component" value="Unassembled WGS sequence"/>
</dbReference>
<dbReference type="EMBL" id="JARQWQ010000003">
    <property type="protein sequence ID" value="KAK2572717.1"/>
    <property type="molecule type" value="Genomic_DNA"/>
</dbReference>
<evidence type="ECO:0000313" key="1">
    <source>
        <dbReference type="EMBL" id="KAK2572717.1"/>
    </source>
</evidence>
<sequence>ATFSFQVVLDSTSILFGKNQHNNPTKLPNTTPINSSIGPRKILNTSFSYPSWNPQSHGMSSNNLPTTATAMASPIHGQKAKRITENFSLFKAPGSSSRPDRVKMTTSAILRKLADQVLSI</sequence>
<reference evidence="1" key="2">
    <citation type="journal article" date="2023" name="Science">
        <title>Genomic signatures of disease resistance in endangered staghorn corals.</title>
        <authorList>
            <person name="Vollmer S.V."/>
            <person name="Selwyn J.D."/>
            <person name="Despard B.A."/>
            <person name="Roesel C.L."/>
        </authorList>
    </citation>
    <scope>NUCLEOTIDE SEQUENCE</scope>
    <source>
        <strain evidence="1">K2</strain>
    </source>
</reference>
<evidence type="ECO:0000313" key="2">
    <source>
        <dbReference type="Proteomes" id="UP001249851"/>
    </source>
</evidence>
<keyword evidence="2" id="KW-1185">Reference proteome</keyword>
<gene>
    <name evidence="1" type="ORF">P5673_001697</name>
</gene>
<accession>A0AAD9VG53</accession>
<comment type="caution">
    <text evidence="1">The sequence shown here is derived from an EMBL/GenBank/DDBJ whole genome shotgun (WGS) entry which is preliminary data.</text>
</comment>
<organism evidence="1 2">
    <name type="scientific">Acropora cervicornis</name>
    <name type="common">Staghorn coral</name>
    <dbReference type="NCBI Taxonomy" id="6130"/>
    <lineage>
        <taxon>Eukaryota</taxon>
        <taxon>Metazoa</taxon>
        <taxon>Cnidaria</taxon>
        <taxon>Anthozoa</taxon>
        <taxon>Hexacorallia</taxon>
        <taxon>Scleractinia</taxon>
        <taxon>Astrocoeniina</taxon>
        <taxon>Acroporidae</taxon>
        <taxon>Acropora</taxon>
    </lineage>
</organism>
<feature type="non-terminal residue" evidence="1">
    <location>
        <position position="1"/>
    </location>
</feature>
<dbReference type="AlphaFoldDB" id="A0AAD9VG53"/>
<proteinExistence type="predicted"/>
<protein>
    <submittedName>
        <fullName evidence="1">Uncharacterized protein</fullName>
    </submittedName>
</protein>
<reference evidence="1" key="1">
    <citation type="journal article" date="2023" name="G3 (Bethesda)">
        <title>Whole genome assembly and annotation of the endangered Caribbean coral Acropora cervicornis.</title>
        <authorList>
            <person name="Selwyn J.D."/>
            <person name="Vollmer S.V."/>
        </authorList>
    </citation>
    <scope>NUCLEOTIDE SEQUENCE</scope>
    <source>
        <strain evidence="1">K2</strain>
    </source>
</reference>
<name>A0AAD9VG53_ACRCE</name>